<evidence type="ECO:0000313" key="2">
    <source>
        <dbReference type="EMBL" id="KAF2162208.1"/>
    </source>
</evidence>
<feature type="compositionally biased region" description="Basic and acidic residues" evidence="1">
    <location>
        <begin position="38"/>
        <end position="132"/>
    </location>
</feature>
<name>A0A6A6C7H8_ZASCE</name>
<dbReference type="EMBL" id="ML993615">
    <property type="protein sequence ID" value="KAF2162208.1"/>
    <property type="molecule type" value="Genomic_DNA"/>
</dbReference>
<feature type="region of interest" description="Disordered" evidence="1">
    <location>
        <begin position="26"/>
        <end position="144"/>
    </location>
</feature>
<gene>
    <name evidence="2" type="ORF">M409DRAFT_27585</name>
</gene>
<sequence length="161" mass="18713">MDPKIITLGLKGLFAAVDHPYADKIMEPFGRKSQSGSSKKESPKPKSERKPKEEPPKDPRRELRSSRRSDSPRRSRSPKRDPATRYRPDRGYERDRKDVPKRQIDRYKRRETDGRDAVTSRKRSLDSRDRRSSPLPKNRTSTSQFVTTKGAFSLMYVDIPP</sequence>
<dbReference type="RefSeq" id="XP_033663097.1">
    <property type="nucleotide sequence ID" value="XM_033808635.1"/>
</dbReference>
<protein>
    <submittedName>
        <fullName evidence="2">Uncharacterized protein</fullName>
    </submittedName>
</protein>
<proteinExistence type="predicted"/>
<reference evidence="2" key="1">
    <citation type="journal article" date="2020" name="Stud. Mycol.">
        <title>101 Dothideomycetes genomes: a test case for predicting lifestyles and emergence of pathogens.</title>
        <authorList>
            <person name="Haridas S."/>
            <person name="Albert R."/>
            <person name="Binder M."/>
            <person name="Bloem J."/>
            <person name="Labutti K."/>
            <person name="Salamov A."/>
            <person name="Andreopoulos B."/>
            <person name="Baker S."/>
            <person name="Barry K."/>
            <person name="Bills G."/>
            <person name="Bluhm B."/>
            <person name="Cannon C."/>
            <person name="Castanera R."/>
            <person name="Culley D."/>
            <person name="Daum C."/>
            <person name="Ezra D."/>
            <person name="Gonzalez J."/>
            <person name="Henrissat B."/>
            <person name="Kuo A."/>
            <person name="Liang C."/>
            <person name="Lipzen A."/>
            <person name="Lutzoni F."/>
            <person name="Magnuson J."/>
            <person name="Mondo S."/>
            <person name="Nolan M."/>
            <person name="Ohm R."/>
            <person name="Pangilinan J."/>
            <person name="Park H.-J."/>
            <person name="Ramirez L."/>
            <person name="Alfaro M."/>
            <person name="Sun H."/>
            <person name="Tritt A."/>
            <person name="Yoshinaga Y."/>
            <person name="Zwiers L.-H."/>
            <person name="Turgeon B."/>
            <person name="Goodwin S."/>
            <person name="Spatafora J."/>
            <person name="Crous P."/>
            <person name="Grigoriev I."/>
        </authorList>
    </citation>
    <scope>NUCLEOTIDE SEQUENCE</scope>
    <source>
        <strain evidence="2">ATCC 36951</strain>
    </source>
</reference>
<dbReference type="GeneID" id="54561907"/>
<accession>A0A6A6C7H8</accession>
<evidence type="ECO:0000313" key="3">
    <source>
        <dbReference type="Proteomes" id="UP000799537"/>
    </source>
</evidence>
<evidence type="ECO:0000256" key="1">
    <source>
        <dbReference type="SAM" id="MobiDB-lite"/>
    </source>
</evidence>
<keyword evidence="3" id="KW-1185">Reference proteome</keyword>
<dbReference type="Proteomes" id="UP000799537">
    <property type="component" value="Unassembled WGS sequence"/>
</dbReference>
<organism evidence="2 3">
    <name type="scientific">Zasmidium cellare ATCC 36951</name>
    <dbReference type="NCBI Taxonomy" id="1080233"/>
    <lineage>
        <taxon>Eukaryota</taxon>
        <taxon>Fungi</taxon>
        <taxon>Dikarya</taxon>
        <taxon>Ascomycota</taxon>
        <taxon>Pezizomycotina</taxon>
        <taxon>Dothideomycetes</taxon>
        <taxon>Dothideomycetidae</taxon>
        <taxon>Mycosphaerellales</taxon>
        <taxon>Mycosphaerellaceae</taxon>
        <taxon>Zasmidium</taxon>
    </lineage>
</organism>
<dbReference type="AlphaFoldDB" id="A0A6A6C7H8"/>